<dbReference type="InterPro" id="IPR032465">
    <property type="entry name" value="ACMSD"/>
</dbReference>
<protein>
    <submittedName>
        <fullName evidence="3">Amidohydrolase</fullName>
    </submittedName>
</protein>
<dbReference type="InterPro" id="IPR032466">
    <property type="entry name" value="Metal_Hydrolase"/>
</dbReference>
<name>A0A841T4Q5_9BACL</name>
<evidence type="ECO:0000313" key="3">
    <source>
        <dbReference type="EMBL" id="MBB6637318.1"/>
    </source>
</evidence>
<accession>A0A841T4Q5</accession>
<dbReference type="Proteomes" id="UP000535838">
    <property type="component" value="Unassembled WGS sequence"/>
</dbReference>
<dbReference type="CDD" id="cd01292">
    <property type="entry name" value="metallo-dependent_hydrolases"/>
    <property type="match status" value="1"/>
</dbReference>
<dbReference type="GO" id="GO:0016831">
    <property type="term" value="F:carboxy-lyase activity"/>
    <property type="evidence" value="ECO:0007669"/>
    <property type="project" value="InterPro"/>
</dbReference>
<dbReference type="InterPro" id="IPR006680">
    <property type="entry name" value="Amidohydro-rel"/>
</dbReference>
<keyword evidence="3" id="KW-0378">Hydrolase</keyword>
<dbReference type="SUPFAM" id="SSF51556">
    <property type="entry name" value="Metallo-dependent hydrolases"/>
    <property type="match status" value="1"/>
</dbReference>
<evidence type="ECO:0000313" key="4">
    <source>
        <dbReference type="Proteomes" id="UP000535838"/>
    </source>
</evidence>
<dbReference type="Pfam" id="PF04909">
    <property type="entry name" value="Amidohydro_2"/>
    <property type="match status" value="1"/>
</dbReference>
<reference evidence="3 4" key="1">
    <citation type="submission" date="2020-08" db="EMBL/GenBank/DDBJ databases">
        <title>Cohnella phylogeny.</title>
        <authorList>
            <person name="Dunlap C."/>
        </authorList>
    </citation>
    <scope>NUCLEOTIDE SEQUENCE [LARGE SCALE GENOMIC DNA]</scope>
    <source>
        <strain evidence="3 4">DSM 25241</strain>
    </source>
</reference>
<evidence type="ECO:0000256" key="1">
    <source>
        <dbReference type="ARBA" id="ARBA00023239"/>
    </source>
</evidence>
<evidence type="ECO:0000259" key="2">
    <source>
        <dbReference type="Pfam" id="PF04909"/>
    </source>
</evidence>
<organism evidence="3 4">
    <name type="scientific">Cohnella thailandensis</name>
    <dbReference type="NCBI Taxonomy" id="557557"/>
    <lineage>
        <taxon>Bacteria</taxon>
        <taxon>Bacillati</taxon>
        <taxon>Bacillota</taxon>
        <taxon>Bacilli</taxon>
        <taxon>Bacillales</taxon>
        <taxon>Paenibacillaceae</taxon>
        <taxon>Cohnella</taxon>
    </lineage>
</organism>
<gene>
    <name evidence="3" type="ORF">H7B67_24585</name>
</gene>
<comment type="caution">
    <text evidence="3">The sequence shown here is derived from an EMBL/GenBank/DDBJ whole genome shotgun (WGS) entry which is preliminary data.</text>
</comment>
<dbReference type="PANTHER" id="PTHR21240">
    <property type="entry name" value="2-AMINO-3-CARBOXYLMUCONATE-6-SEMIALDEHYDE DECARBOXYLASE"/>
    <property type="match status" value="1"/>
</dbReference>
<dbReference type="RefSeq" id="WP_185122527.1">
    <property type="nucleotide sequence ID" value="NZ_JACJVQ010000021.1"/>
</dbReference>
<dbReference type="AlphaFoldDB" id="A0A841T4Q5"/>
<keyword evidence="1" id="KW-0456">Lyase</keyword>
<dbReference type="Gene3D" id="3.20.20.140">
    <property type="entry name" value="Metal-dependent hydrolases"/>
    <property type="match status" value="1"/>
</dbReference>
<feature type="domain" description="Amidohydrolase-related" evidence="2">
    <location>
        <begin position="50"/>
        <end position="244"/>
    </location>
</feature>
<keyword evidence="4" id="KW-1185">Reference proteome</keyword>
<dbReference type="GO" id="GO:0016787">
    <property type="term" value="F:hydrolase activity"/>
    <property type="evidence" value="ECO:0007669"/>
    <property type="project" value="UniProtKB-KW"/>
</dbReference>
<dbReference type="EMBL" id="JACJVQ010000021">
    <property type="protein sequence ID" value="MBB6637318.1"/>
    <property type="molecule type" value="Genomic_DNA"/>
</dbReference>
<sequence length="247" mass="27597">MLPIIDTHTHLGTSKFSGVTTTESDLLESMERNGVGTSLVMPQPTLENIRDVHAKIAELTLKHPGRFYGIASLDPWIDEEPYVEELEMCVNELGFVAVKLHPMGHNISPLSDRCTKIYESARRLRIPIIVHTGLGTPFSLPSLLIEPARKFPDVTFIVAHAGFAIYTDEAVVAAKACENLILEPSWCQTYTIQKMINAIGHQRLIMGSDHVTNLPVELTKYRSIGLSESQLDDIFHHNAKRIFNIQS</sequence>
<proteinExistence type="predicted"/>